<dbReference type="Proteomes" id="UP001558652">
    <property type="component" value="Unassembled WGS sequence"/>
</dbReference>
<dbReference type="EMBL" id="JBFDAA010000012">
    <property type="protein sequence ID" value="KAL1123249.1"/>
    <property type="molecule type" value="Genomic_DNA"/>
</dbReference>
<feature type="region of interest" description="Disordered" evidence="1">
    <location>
        <begin position="398"/>
        <end position="424"/>
    </location>
</feature>
<keyword evidence="3" id="KW-1185">Reference proteome</keyword>
<evidence type="ECO:0000256" key="1">
    <source>
        <dbReference type="SAM" id="MobiDB-lite"/>
    </source>
</evidence>
<gene>
    <name evidence="2" type="ORF">AAG570_002335</name>
</gene>
<protein>
    <submittedName>
        <fullName evidence="2">Uncharacterized protein</fullName>
    </submittedName>
</protein>
<sequence>MITFVSGPNSICPLLPHPGPPVFSIIAVRNAVNVPVILPMSPKPASKEVANPNLLQREKGFLHPSKSYNKFRCSNGNNGHCQKDPQILNNGLPSRYFKNTMDDQHFKKPSVNNDFKQPHRNGKLNFILNRFKGGNRPEGNIRRNKQSKGSFDRNEFAIVKGQNSTVHIGGLLTLPKCPNHLPDYVHRDTNDVPSCKDVLLPDIIAQGCLVIENLVTDYNIKSSGTDLIAFSRSVQDSLSSRNNVIHAEAILRQLILSFLHLSSSWKSIVSVLELPREHAYPLGSVQSLHGIFQEWQGKSKEMLDMIMASLSLIPLNYKEYICQSFTSASSSVCRKVRSSSNSRYRRKGPVFPPTKRYRSKHPGPATQFVNDSGYLATHGVNAQSGNFRNNHSYKITYPHSLNSSSSDGPATMDRSDHAYFSGSQ</sequence>
<reference evidence="2 3" key="1">
    <citation type="submission" date="2024-07" db="EMBL/GenBank/DDBJ databases">
        <title>Chromosome-level genome assembly of the water stick insect Ranatra chinensis (Heteroptera: Nepidae).</title>
        <authorList>
            <person name="Liu X."/>
        </authorList>
    </citation>
    <scope>NUCLEOTIDE SEQUENCE [LARGE SCALE GENOMIC DNA]</scope>
    <source>
        <strain evidence="2">Cailab_2021Rc</strain>
        <tissue evidence="2">Muscle</tissue>
    </source>
</reference>
<proteinExistence type="predicted"/>
<comment type="caution">
    <text evidence="2">The sequence shown here is derived from an EMBL/GenBank/DDBJ whole genome shotgun (WGS) entry which is preliminary data.</text>
</comment>
<accession>A0ABD0Y886</accession>
<evidence type="ECO:0000313" key="3">
    <source>
        <dbReference type="Proteomes" id="UP001558652"/>
    </source>
</evidence>
<dbReference type="AlphaFoldDB" id="A0ABD0Y886"/>
<organism evidence="2 3">
    <name type="scientific">Ranatra chinensis</name>
    <dbReference type="NCBI Taxonomy" id="642074"/>
    <lineage>
        <taxon>Eukaryota</taxon>
        <taxon>Metazoa</taxon>
        <taxon>Ecdysozoa</taxon>
        <taxon>Arthropoda</taxon>
        <taxon>Hexapoda</taxon>
        <taxon>Insecta</taxon>
        <taxon>Pterygota</taxon>
        <taxon>Neoptera</taxon>
        <taxon>Paraneoptera</taxon>
        <taxon>Hemiptera</taxon>
        <taxon>Heteroptera</taxon>
        <taxon>Panheteroptera</taxon>
        <taxon>Nepomorpha</taxon>
        <taxon>Nepidae</taxon>
        <taxon>Ranatrinae</taxon>
        <taxon>Ranatra</taxon>
    </lineage>
</organism>
<name>A0ABD0Y886_9HEMI</name>
<evidence type="ECO:0000313" key="2">
    <source>
        <dbReference type="EMBL" id="KAL1123249.1"/>
    </source>
</evidence>
<feature type="compositionally biased region" description="Polar residues" evidence="1">
    <location>
        <begin position="398"/>
        <end position="408"/>
    </location>
</feature>